<feature type="transmembrane region" description="Helical" evidence="5">
    <location>
        <begin position="282"/>
        <end position="301"/>
    </location>
</feature>
<feature type="transmembrane region" description="Helical" evidence="5">
    <location>
        <begin position="371"/>
        <end position="393"/>
    </location>
</feature>
<feature type="transmembrane region" description="Helical" evidence="5">
    <location>
        <begin position="161"/>
        <end position="179"/>
    </location>
</feature>
<feature type="transmembrane region" description="Helical" evidence="5">
    <location>
        <begin position="74"/>
        <end position="93"/>
    </location>
</feature>
<name>A0A060A2P8_ACICK</name>
<dbReference type="HOGENOM" id="CLU_001265_46_6_6"/>
<dbReference type="PROSITE" id="PS50850">
    <property type="entry name" value="MFS"/>
    <property type="match status" value="1"/>
</dbReference>
<dbReference type="InterPro" id="IPR036259">
    <property type="entry name" value="MFS_trans_sf"/>
</dbReference>
<comment type="subcellular location">
    <subcellularLocation>
        <location evidence="1">Membrane</location>
        <topology evidence="1">Multi-pass membrane protein</topology>
    </subcellularLocation>
</comment>
<feature type="transmembrane region" description="Helical" evidence="5">
    <location>
        <begin position="313"/>
        <end position="337"/>
    </location>
</feature>
<dbReference type="EMBL" id="CP005986">
    <property type="protein sequence ID" value="AIA56501.1"/>
    <property type="molecule type" value="Genomic_DNA"/>
</dbReference>
<dbReference type="AlphaFoldDB" id="A0A060A2P8"/>
<evidence type="ECO:0000256" key="1">
    <source>
        <dbReference type="ARBA" id="ARBA00004141"/>
    </source>
</evidence>
<feature type="transmembrane region" description="Helical" evidence="5">
    <location>
        <begin position="9"/>
        <end position="32"/>
    </location>
</feature>
<dbReference type="GO" id="GO:0046943">
    <property type="term" value="F:carboxylic acid transmembrane transporter activity"/>
    <property type="evidence" value="ECO:0007669"/>
    <property type="project" value="TreeGrafter"/>
</dbReference>
<proteinExistence type="predicted"/>
<dbReference type="InterPro" id="IPR005828">
    <property type="entry name" value="MFS_sugar_transport-like"/>
</dbReference>
<keyword evidence="2 5" id="KW-0812">Transmembrane</keyword>
<dbReference type="PANTHER" id="PTHR23508:SF10">
    <property type="entry name" value="CARBOXYLIC ACID TRANSPORTER PROTEIN HOMOLOG"/>
    <property type="match status" value="1"/>
</dbReference>
<dbReference type="GO" id="GO:0005886">
    <property type="term" value="C:plasma membrane"/>
    <property type="evidence" value="ECO:0007669"/>
    <property type="project" value="TreeGrafter"/>
</dbReference>
<dbReference type="Gene3D" id="1.20.1250.20">
    <property type="entry name" value="MFS general substrate transporter like domains"/>
    <property type="match status" value="1"/>
</dbReference>
<keyword evidence="4 5" id="KW-0472">Membrane</keyword>
<dbReference type="SUPFAM" id="SSF103473">
    <property type="entry name" value="MFS general substrate transporter"/>
    <property type="match status" value="1"/>
</dbReference>
<evidence type="ECO:0000313" key="8">
    <source>
        <dbReference type="Proteomes" id="UP000005522"/>
    </source>
</evidence>
<feature type="domain" description="Major facilitator superfamily (MFS) profile" evidence="6">
    <location>
        <begin position="8"/>
        <end position="425"/>
    </location>
</feature>
<dbReference type="RefSeq" id="WP_004869422.1">
    <property type="nucleotide sequence ID" value="NZ_CP005986.1"/>
</dbReference>
<dbReference type="PROSITE" id="PS00217">
    <property type="entry name" value="SUGAR_TRANSPORT_2"/>
    <property type="match status" value="1"/>
</dbReference>
<dbReference type="GeneID" id="92932719"/>
<dbReference type="InterPro" id="IPR020846">
    <property type="entry name" value="MFS_dom"/>
</dbReference>
<dbReference type="SMR" id="A0A060A2P8"/>
<feature type="transmembrane region" description="Helical" evidence="5">
    <location>
        <begin position="399"/>
        <end position="422"/>
    </location>
</feature>
<evidence type="ECO:0000256" key="5">
    <source>
        <dbReference type="SAM" id="Phobius"/>
    </source>
</evidence>
<protein>
    <submittedName>
        <fullName evidence="7">General substrate transporter</fullName>
    </submittedName>
</protein>
<feature type="transmembrane region" description="Helical" evidence="5">
    <location>
        <begin position="99"/>
        <end position="121"/>
    </location>
</feature>
<dbReference type="Proteomes" id="UP000005522">
    <property type="component" value="Chromosome"/>
</dbReference>
<evidence type="ECO:0000256" key="4">
    <source>
        <dbReference type="ARBA" id="ARBA00023136"/>
    </source>
</evidence>
<dbReference type="PANTHER" id="PTHR23508">
    <property type="entry name" value="CARBOXYLIC ACID TRANSPORTER PROTEIN HOMOLOG"/>
    <property type="match status" value="1"/>
</dbReference>
<dbReference type="KEGG" id="acz:Acaty_c2663"/>
<gene>
    <name evidence="7" type="ORF">Acaty_c2663</name>
</gene>
<reference evidence="7 8" key="1">
    <citation type="journal article" date="2009" name="J. Bacteriol.">
        <title>Draft genome sequence of the extremely acidophilic bacterium Acidithiobacillus caldus ATCC 51756 reveals metabolic versatility in the genus Acidithiobacillus.</title>
        <authorList>
            <person name="Valdes J."/>
            <person name="Quatrini R."/>
            <person name="Hallberg K."/>
            <person name="Dopson M."/>
            <person name="Valenzuela P.D."/>
            <person name="Holmes D.S."/>
        </authorList>
    </citation>
    <scope>NUCLEOTIDE SEQUENCE [LARGE SCALE GENOMIC DNA]</scope>
    <source>
        <strain evidence="8">ATCC 51756 / DSM 8584 / KU</strain>
    </source>
</reference>
<feature type="transmembrane region" description="Helical" evidence="5">
    <location>
        <begin position="44"/>
        <end position="65"/>
    </location>
</feature>
<evidence type="ECO:0000259" key="6">
    <source>
        <dbReference type="PROSITE" id="PS50850"/>
    </source>
</evidence>
<accession>A0A060A2P8</accession>
<keyword evidence="3 5" id="KW-1133">Transmembrane helix</keyword>
<dbReference type="eggNOG" id="COG0477">
    <property type="taxonomic scope" value="Bacteria"/>
</dbReference>
<sequence length="444" mass="47500">MRGKHTRALWAATLGMFLDGFDLSILAIALLPLTQQWQPSPADVGTLMAMALLGSLVGGLAGGWVTDRFGRQRLLLPNVALYLLGALVSALSPDLGTLLLGRFITGLAIGLDYPLVATIVAEYSATASRGRGFAWVNLAWFGGAIFSTALGLALLSLGTDSWRWMLASAVVPALGLLWLRRRLPESPRWLLRQGRPEAAAHALRELEPALDGDALRDRLREFGVQRMPLAPLWQRRVWRRRLTLGILPWFCLDVVSLGIALYLPSVLRSTQVASSDTAAAGINLLFELVTAAAIVHILPRIDWVGRIPLQKKGFALMAAGLVIFALGVALPSVAVLFLGSTLYALGLGLGPAVTIFALAVEIFPTEWRASVAGLATSVSRLGAVFSAVLFPILEQHLGVPLLLTGVAAVAWLGRVITARFAVESSARSLEALEREALAAPKAEP</sequence>
<feature type="transmembrane region" description="Helical" evidence="5">
    <location>
        <begin position="133"/>
        <end position="155"/>
    </location>
</feature>
<organism evidence="7 8">
    <name type="scientific">Acidithiobacillus caldus (strain ATCC 51756 / DSM 8584 / KU)</name>
    <dbReference type="NCBI Taxonomy" id="637389"/>
    <lineage>
        <taxon>Bacteria</taxon>
        <taxon>Pseudomonadati</taxon>
        <taxon>Pseudomonadota</taxon>
        <taxon>Acidithiobacillia</taxon>
        <taxon>Acidithiobacillales</taxon>
        <taxon>Acidithiobacillaceae</taxon>
        <taxon>Acidithiobacillus</taxon>
    </lineage>
</organism>
<evidence type="ECO:0000256" key="3">
    <source>
        <dbReference type="ARBA" id="ARBA00022989"/>
    </source>
</evidence>
<evidence type="ECO:0000256" key="2">
    <source>
        <dbReference type="ARBA" id="ARBA00022692"/>
    </source>
</evidence>
<dbReference type="CDD" id="cd17316">
    <property type="entry name" value="MFS_SV2_like"/>
    <property type="match status" value="1"/>
</dbReference>
<dbReference type="InterPro" id="IPR005829">
    <property type="entry name" value="Sugar_transporter_CS"/>
</dbReference>
<evidence type="ECO:0000313" key="7">
    <source>
        <dbReference type="EMBL" id="AIA56501.1"/>
    </source>
</evidence>
<feature type="transmembrane region" description="Helical" evidence="5">
    <location>
        <begin position="242"/>
        <end position="262"/>
    </location>
</feature>
<dbReference type="Pfam" id="PF00083">
    <property type="entry name" value="Sugar_tr"/>
    <property type="match status" value="1"/>
</dbReference>
<feature type="transmembrane region" description="Helical" evidence="5">
    <location>
        <begin position="343"/>
        <end position="364"/>
    </location>
</feature>